<accession>A0AAW1XAI5</accession>
<dbReference type="EMBL" id="JBEDUW010000004">
    <property type="protein sequence ID" value="KAK9933354.1"/>
    <property type="molecule type" value="Genomic_DNA"/>
</dbReference>
<proteinExistence type="predicted"/>
<organism evidence="1 2">
    <name type="scientific">Rubus argutus</name>
    <name type="common">Southern blackberry</name>
    <dbReference type="NCBI Taxonomy" id="59490"/>
    <lineage>
        <taxon>Eukaryota</taxon>
        <taxon>Viridiplantae</taxon>
        <taxon>Streptophyta</taxon>
        <taxon>Embryophyta</taxon>
        <taxon>Tracheophyta</taxon>
        <taxon>Spermatophyta</taxon>
        <taxon>Magnoliopsida</taxon>
        <taxon>eudicotyledons</taxon>
        <taxon>Gunneridae</taxon>
        <taxon>Pentapetalae</taxon>
        <taxon>rosids</taxon>
        <taxon>fabids</taxon>
        <taxon>Rosales</taxon>
        <taxon>Rosaceae</taxon>
        <taxon>Rosoideae</taxon>
        <taxon>Rosoideae incertae sedis</taxon>
        <taxon>Rubus</taxon>
    </lineage>
</organism>
<evidence type="ECO:0000313" key="2">
    <source>
        <dbReference type="Proteomes" id="UP001457282"/>
    </source>
</evidence>
<dbReference type="AlphaFoldDB" id="A0AAW1XAI5"/>
<dbReference type="Gene3D" id="1.10.150.450">
    <property type="match status" value="1"/>
</dbReference>
<keyword evidence="2" id="KW-1185">Reference proteome</keyword>
<name>A0AAW1XAI5_RUBAR</name>
<dbReference type="InterPro" id="IPR036412">
    <property type="entry name" value="HAD-like_sf"/>
</dbReference>
<dbReference type="InterPro" id="IPR010237">
    <property type="entry name" value="Pyr-5-nucltdase"/>
</dbReference>
<dbReference type="SUPFAM" id="SSF56784">
    <property type="entry name" value="HAD-like"/>
    <property type="match status" value="1"/>
</dbReference>
<reference evidence="1 2" key="1">
    <citation type="journal article" date="2023" name="G3 (Bethesda)">
        <title>A chromosome-length genome assembly and annotation of blackberry (Rubus argutus, cv. 'Hillquist').</title>
        <authorList>
            <person name="Bruna T."/>
            <person name="Aryal R."/>
            <person name="Dudchenko O."/>
            <person name="Sargent D.J."/>
            <person name="Mead D."/>
            <person name="Buti M."/>
            <person name="Cavallini A."/>
            <person name="Hytonen T."/>
            <person name="Andres J."/>
            <person name="Pham M."/>
            <person name="Weisz D."/>
            <person name="Mascagni F."/>
            <person name="Usai G."/>
            <person name="Natali L."/>
            <person name="Bassil N."/>
            <person name="Fernandez G.E."/>
            <person name="Lomsadze A."/>
            <person name="Armour M."/>
            <person name="Olukolu B."/>
            <person name="Poorten T."/>
            <person name="Britton C."/>
            <person name="Davik J."/>
            <person name="Ashrafi H."/>
            <person name="Aiden E.L."/>
            <person name="Borodovsky M."/>
            <person name="Worthington M."/>
        </authorList>
    </citation>
    <scope>NUCLEOTIDE SEQUENCE [LARGE SCALE GENOMIC DNA]</scope>
    <source>
        <strain evidence="1">PI 553951</strain>
    </source>
</reference>
<evidence type="ECO:0000313" key="1">
    <source>
        <dbReference type="EMBL" id="KAK9933354.1"/>
    </source>
</evidence>
<dbReference type="Proteomes" id="UP001457282">
    <property type="component" value="Unassembled WGS sequence"/>
</dbReference>
<dbReference type="NCBIfam" id="TIGR01993">
    <property type="entry name" value="Pyr-5-nucltdase"/>
    <property type="match status" value="1"/>
</dbReference>
<dbReference type="PANTHER" id="PTHR12725">
    <property type="entry name" value="HALOACID DEHALOGENASE-LIKE HYDROLASE"/>
    <property type="match status" value="1"/>
</dbReference>
<comment type="caution">
    <text evidence="1">The sequence shown here is derived from an EMBL/GenBank/DDBJ whole genome shotgun (WGS) entry which is preliminary data.</text>
</comment>
<dbReference type="PANTHER" id="PTHR12725:SF81">
    <property type="entry name" value="OS03G0701200 PROTEIN"/>
    <property type="match status" value="1"/>
</dbReference>
<gene>
    <name evidence="1" type="ORF">M0R45_020554</name>
</gene>
<sequence>MDSCRGSSPFDCLIFDLDDTLYSSSLGIGQALKKNIDDFLVEKCGFPESKASTLRVELFKKYGSSLAGLRALGYDIDADDYHSFVHGRLPYDRIKPDPQLRNLIRSISQRKIIFTNSDRNHAVTVLDRWG</sequence>
<protein>
    <submittedName>
        <fullName evidence="1">Uncharacterized protein</fullName>
    </submittedName>
</protein>